<dbReference type="Gene3D" id="3.30.70.2390">
    <property type="match status" value="1"/>
</dbReference>
<reference evidence="4" key="1">
    <citation type="submission" date="2018-01" db="EMBL/GenBank/DDBJ databases">
        <authorList>
            <person name="Li J."/>
        </authorList>
    </citation>
    <scope>NUCLEOTIDE SEQUENCE [LARGE SCALE GENOMIC DNA]</scope>
    <source>
        <strain evidence="4">592</strain>
    </source>
</reference>
<accession>A0A5F2EUJ0</accession>
<organism evidence="3 4">
    <name type="scientific">Aeromicrobium chenweiae</name>
    <dbReference type="NCBI Taxonomy" id="2079793"/>
    <lineage>
        <taxon>Bacteria</taxon>
        <taxon>Bacillati</taxon>
        <taxon>Actinomycetota</taxon>
        <taxon>Actinomycetes</taxon>
        <taxon>Propionibacteriales</taxon>
        <taxon>Nocardioidaceae</taxon>
        <taxon>Aeromicrobium</taxon>
    </lineage>
</organism>
<dbReference type="Pfam" id="PF13399">
    <property type="entry name" value="LytR_C"/>
    <property type="match status" value="1"/>
</dbReference>
<sequence>MVAHRKNVPTRQAYVPTGWSIVLTVMLCIGGAGWLGLLLVGDSDPSGSPAATTPSISMSPDPTKSTPRPTKKSTTPRPTRTTPSPAETTSPAVRRDSLVTVLNNSGVVGAARAFSAKVAEAGWPVGGIGNWTGSIPANTVYYPPGLQEQAELLGRDVGIGRILPSVAPMRTDRLTIILSGPQ</sequence>
<keyword evidence="2" id="KW-0812">Transmembrane</keyword>
<name>A0A2S0WJ98_9ACTN</name>
<dbReference type="EMBL" id="CP026952">
    <property type="protein sequence ID" value="AWB91310.1"/>
    <property type="molecule type" value="Genomic_DNA"/>
</dbReference>
<protein>
    <submittedName>
        <fullName evidence="3">Uncharacterized protein</fullName>
    </submittedName>
</protein>
<dbReference type="Proteomes" id="UP000244384">
    <property type="component" value="Chromosome"/>
</dbReference>
<dbReference type="OrthoDB" id="4350621at2"/>
<feature type="compositionally biased region" description="Polar residues" evidence="1">
    <location>
        <begin position="45"/>
        <end position="58"/>
    </location>
</feature>
<feature type="transmembrane region" description="Helical" evidence="2">
    <location>
        <begin position="20"/>
        <end position="40"/>
    </location>
</feature>
<proteinExistence type="predicted"/>
<feature type="region of interest" description="Disordered" evidence="1">
    <location>
        <begin position="45"/>
        <end position="95"/>
    </location>
</feature>
<dbReference type="AlphaFoldDB" id="A0A2S0WJ98"/>
<accession>A0A2S0WJ98</accession>
<keyword evidence="4" id="KW-1185">Reference proteome</keyword>
<evidence type="ECO:0000256" key="1">
    <source>
        <dbReference type="SAM" id="MobiDB-lite"/>
    </source>
</evidence>
<evidence type="ECO:0000313" key="3">
    <source>
        <dbReference type="EMBL" id="AWB91310.1"/>
    </source>
</evidence>
<gene>
    <name evidence="3" type="ORF">C3E78_03210</name>
</gene>
<dbReference type="KEGG" id="aez:C3E78_03210"/>
<evidence type="ECO:0000256" key="2">
    <source>
        <dbReference type="SAM" id="Phobius"/>
    </source>
</evidence>
<evidence type="ECO:0000313" key="4">
    <source>
        <dbReference type="Proteomes" id="UP000244384"/>
    </source>
</evidence>
<keyword evidence="2" id="KW-0472">Membrane</keyword>
<feature type="compositionally biased region" description="Low complexity" evidence="1">
    <location>
        <begin position="59"/>
        <end position="91"/>
    </location>
</feature>
<dbReference type="InterPro" id="IPR027381">
    <property type="entry name" value="LytR/CpsA/Psr_C"/>
</dbReference>
<dbReference type="RefSeq" id="WP_108576956.1">
    <property type="nucleotide sequence ID" value="NZ_CP026952.1"/>
</dbReference>
<keyword evidence="2" id="KW-1133">Transmembrane helix</keyword>